<evidence type="ECO:0000313" key="3">
    <source>
        <dbReference type="Proteomes" id="UP000231919"/>
    </source>
</evidence>
<dbReference type="EMBL" id="CP033614">
    <property type="protein sequence ID" value="AYV57607.1"/>
    <property type="molecule type" value="Genomic_DNA"/>
</dbReference>
<protein>
    <submittedName>
        <fullName evidence="1">Uncharacterized protein</fullName>
    </submittedName>
</protein>
<keyword evidence="3" id="KW-1185">Reference proteome</keyword>
<dbReference type="KEGG" id="lkm:EFP84_16220"/>
<sequence>MKTAKESLRRIGSFRGNSSLKNASDFTLDIFSDHLIVYYKRLISLLERNNPSDSQEVYDTYYKIHLRMDEADKTFKEASEKFRMDFYE</sequence>
<name>A0A5F1XZU8_9LEPT</name>
<reference evidence="1 4" key="2">
    <citation type="submission" date="2018-11" db="EMBL/GenBank/DDBJ databases">
        <title>Complete genome sequence of Leptospira kmetyi isolate LS 001/16 from soil sample associated with a leptospirosis patient in Kelantan.</title>
        <authorList>
            <person name="Muhammad Yusoff F."/>
            <person name="Muhammad Yusoff S."/>
            <person name="Ahmad M.N."/>
            <person name="Yusof N.Y."/>
            <person name="Aziah I."/>
        </authorList>
    </citation>
    <scope>NUCLEOTIDE SEQUENCE [LARGE SCALE GENOMIC DNA]</scope>
    <source>
        <strain evidence="1 4">LS 001/16</strain>
    </source>
</reference>
<organism evidence="1 4">
    <name type="scientific">Leptospira kmetyi</name>
    <dbReference type="NCBI Taxonomy" id="408139"/>
    <lineage>
        <taxon>Bacteria</taxon>
        <taxon>Pseudomonadati</taxon>
        <taxon>Spirochaetota</taxon>
        <taxon>Spirochaetia</taxon>
        <taxon>Leptospirales</taxon>
        <taxon>Leptospiraceae</taxon>
        <taxon>Leptospira</taxon>
    </lineage>
</organism>
<proteinExistence type="predicted"/>
<gene>
    <name evidence="2" type="ORF">CH378_20500</name>
    <name evidence="1" type="ORF">EFP84_16220</name>
</gene>
<evidence type="ECO:0000313" key="4">
    <source>
        <dbReference type="Proteomes" id="UP000276407"/>
    </source>
</evidence>
<evidence type="ECO:0000313" key="2">
    <source>
        <dbReference type="EMBL" id="PJZ27955.1"/>
    </source>
</evidence>
<dbReference type="Proteomes" id="UP000231919">
    <property type="component" value="Unassembled WGS sequence"/>
</dbReference>
<evidence type="ECO:0000313" key="1">
    <source>
        <dbReference type="EMBL" id="AYV57607.1"/>
    </source>
</evidence>
<accession>A0A5F1XZU8</accession>
<dbReference type="AlphaFoldDB" id="A0A5F1XZU8"/>
<reference evidence="2 3" key="1">
    <citation type="submission" date="2017-07" db="EMBL/GenBank/DDBJ databases">
        <title>Leptospira spp. isolated from tropical soils.</title>
        <authorList>
            <person name="Thibeaux R."/>
            <person name="Iraola G."/>
            <person name="Ferres I."/>
            <person name="Bierque E."/>
            <person name="Girault D."/>
            <person name="Soupe-Gilbert M.-E."/>
            <person name="Picardeau M."/>
            <person name="Goarant C."/>
        </authorList>
    </citation>
    <scope>NUCLEOTIDE SEQUENCE [LARGE SCALE GENOMIC DNA]</scope>
    <source>
        <strain evidence="2 3">JW2-C-B1</strain>
    </source>
</reference>
<dbReference type="EMBL" id="NPDP01000055">
    <property type="protein sequence ID" value="PJZ27955.1"/>
    <property type="molecule type" value="Genomic_DNA"/>
</dbReference>
<dbReference type="Proteomes" id="UP000276407">
    <property type="component" value="Chromosome 1"/>
</dbReference>